<dbReference type="RefSeq" id="WP_093409026.1">
    <property type="nucleotide sequence ID" value="NZ_FOVL01000011.1"/>
</dbReference>
<reference evidence="2 3" key="1">
    <citation type="submission" date="2016-10" db="EMBL/GenBank/DDBJ databases">
        <authorList>
            <person name="de Groot N.N."/>
        </authorList>
    </citation>
    <scope>NUCLEOTIDE SEQUENCE [LARGE SCALE GENOMIC DNA]</scope>
    <source>
        <strain evidence="2 3">DSM 17794</strain>
    </source>
</reference>
<name>A0A1I5APW5_9FLAO</name>
<feature type="domain" description="NAD-dependent epimerase/dehydratase" evidence="1">
    <location>
        <begin position="5"/>
        <end position="193"/>
    </location>
</feature>
<gene>
    <name evidence="2" type="ORF">SAMN05660413_01994</name>
</gene>
<dbReference type="InterPro" id="IPR036291">
    <property type="entry name" value="NAD(P)-bd_dom_sf"/>
</dbReference>
<dbReference type="Proteomes" id="UP000199153">
    <property type="component" value="Unassembled WGS sequence"/>
</dbReference>
<dbReference type="Gene3D" id="3.40.50.720">
    <property type="entry name" value="NAD(P)-binding Rossmann-like Domain"/>
    <property type="match status" value="1"/>
</dbReference>
<protein>
    <submittedName>
        <fullName evidence="2">Dihydroflavonol-4-reductase</fullName>
    </submittedName>
</protein>
<dbReference type="InterPro" id="IPR001509">
    <property type="entry name" value="Epimerase_deHydtase"/>
</dbReference>
<dbReference type="SUPFAM" id="SSF51735">
    <property type="entry name" value="NAD(P)-binding Rossmann-fold domains"/>
    <property type="match status" value="1"/>
</dbReference>
<proteinExistence type="predicted"/>
<dbReference type="STRING" id="287099.SAMN05660413_01994"/>
<evidence type="ECO:0000313" key="3">
    <source>
        <dbReference type="Proteomes" id="UP000199153"/>
    </source>
</evidence>
<dbReference type="InterPro" id="IPR051783">
    <property type="entry name" value="NAD(P)-dependent_oxidoreduct"/>
</dbReference>
<evidence type="ECO:0000313" key="2">
    <source>
        <dbReference type="EMBL" id="SFN64576.1"/>
    </source>
</evidence>
<accession>A0A1I5APW5</accession>
<dbReference type="GO" id="GO:0005737">
    <property type="term" value="C:cytoplasm"/>
    <property type="evidence" value="ECO:0007669"/>
    <property type="project" value="TreeGrafter"/>
</dbReference>
<dbReference type="AlphaFoldDB" id="A0A1I5APW5"/>
<keyword evidence="3" id="KW-1185">Reference proteome</keyword>
<dbReference type="Pfam" id="PF01370">
    <property type="entry name" value="Epimerase"/>
    <property type="match status" value="1"/>
</dbReference>
<organism evidence="2 3">
    <name type="scientific">Salegentibacter flavus</name>
    <dbReference type="NCBI Taxonomy" id="287099"/>
    <lineage>
        <taxon>Bacteria</taxon>
        <taxon>Pseudomonadati</taxon>
        <taxon>Bacteroidota</taxon>
        <taxon>Flavobacteriia</taxon>
        <taxon>Flavobacteriales</taxon>
        <taxon>Flavobacteriaceae</taxon>
        <taxon>Salegentibacter</taxon>
    </lineage>
</organism>
<dbReference type="GO" id="GO:0004029">
    <property type="term" value="F:aldehyde dehydrogenase (NAD+) activity"/>
    <property type="evidence" value="ECO:0007669"/>
    <property type="project" value="TreeGrafter"/>
</dbReference>
<dbReference type="EMBL" id="FOVL01000011">
    <property type="protein sequence ID" value="SFN64576.1"/>
    <property type="molecule type" value="Genomic_DNA"/>
</dbReference>
<dbReference type="PANTHER" id="PTHR48079">
    <property type="entry name" value="PROTEIN YEEZ"/>
    <property type="match status" value="1"/>
</dbReference>
<sequence length="326" mass="36689">MTKKVLVTGASGFLGFHITQQLIQANYQVVALLRKSSDTSLLKNLNCKIIRGDLSNAKNIEVAIQDCEFVIHAAAKTTQDSPDSEDYRESNITSTKLLIEASKKQNIKRFVFVSSANAFTMGSKENPGTENSGFMPFLKNSGYAHSKYKAQQLILEEVKENNFPAIVVAPTFMVGPYDIKPSSGRLMLYLLKNKLVFYPKGGKSYVAVSSAATACINALKMGKIGESYLLSGVNLTYKEYFEKIAEISKETRFLIPIPKSLLKPIEGLYPIFPTKKFLLLKTNIRMLFLENYFSNIKAKRELNMPETHIDSSIKESINWFQENRYI</sequence>
<dbReference type="OrthoDB" id="9803111at2"/>
<dbReference type="PANTHER" id="PTHR48079:SF6">
    <property type="entry name" value="NAD(P)-BINDING DOMAIN-CONTAINING PROTEIN-RELATED"/>
    <property type="match status" value="1"/>
</dbReference>
<evidence type="ECO:0000259" key="1">
    <source>
        <dbReference type="Pfam" id="PF01370"/>
    </source>
</evidence>